<dbReference type="Proteomes" id="UP001160148">
    <property type="component" value="Unassembled WGS sequence"/>
</dbReference>
<evidence type="ECO:0000313" key="2">
    <source>
        <dbReference type="Proteomes" id="UP001160148"/>
    </source>
</evidence>
<comment type="caution">
    <text evidence="1">The sequence shown here is derived from an EMBL/GenBank/DDBJ whole genome shotgun (WGS) entry which is preliminary data.</text>
</comment>
<proteinExistence type="predicted"/>
<reference evidence="1 2" key="1">
    <citation type="submission" date="2023-01" db="EMBL/GenBank/DDBJ databases">
        <authorList>
            <person name="Whitehead M."/>
        </authorList>
    </citation>
    <scope>NUCLEOTIDE SEQUENCE [LARGE SCALE GENOMIC DNA]</scope>
</reference>
<name>A0AAV0WV55_9HEMI</name>
<organism evidence="1 2">
    <name type="scientific">Macrosiphum euphorbiae</name>
    <name type="common">potato aphid</name>
    <dbReference type="NCBI Taxonomy" id="13131"/>
    <lineage>
        <taxon>Eukaryota</taxon>
        <taxon>Metazoa</taxon>
        <taxon>Ecdysozoa</taxon>
        <taxon>Arthropoda</taxon>
        <taxon>Hexapoda</taxon>
        <taxon>Insecta</taxon>
        <taxon>Pterygota</taxon>
        <taxon>Neoptera</taxon>
        <taxon>Paraneoptera</taxon>
        <taxon>Hemiptera</taxon>
        <taxon>Sternorrhyncha</taxon>
        <taxon>Aphidomorpha</taxon>
        <taxon>Aphidoidea</taxon>
        <taxon>Aphididae</taxon>
        <taxon>Macrosiphini</taxon>
        <taxon>Macrosiphum</taxon>
    </lineage>
</organism>
<dbReference type="AlphaFoldDB" id="A0AAV0WV55"/>
<dbReference type="EMBL" id="CARXXK010000002">
    <property type="protein sequence ID" value="CAI6359930.1"/>
    <property type="molecule type" value="Genomic_DNA"/>
</dbReference>
<evidence type="ECO:0000313" key="1">
    <source>
        <dbReference type="EMBL" id="CAI6359930.1"/>
    </source>
</evidence>
<keyword evidence="2" id="KW-1185">Reference proteome</keyword>
<accession>A0AAV0WV55</accession>
<sequence>MIKSLIPKIGTQAKFLSNLNELKSHGDINIPYEFNQGAQNQIDIHQQLIDIDNIDEIQVLDLNTINIINQGTKHNDITNGVTQINSHLNHQALQTESQHSQHIKQILE</sequence>
<gene>
    <name evidence="1" type="ORF">MEUPH1_LOCUS15289</name>
</gene>
<protein>
    <submittedName>
        <fullName evidence="1">Uncharacterized protein</fullName>
    </submittedName>
</protein>